<reference evidence="3" key="2">
    <citation type="journal article" date="2023" name="Microbiol Resour">
        <title>Decontamination and Annotation of the Draft Genome Sequence of the Oomycete Lagenidium giganteum ARSEF 373.</title>
        <authorList>
            <person name="Morgan W.R."/>
            <person name="Tartar A."/>
        </authorList>
    </citation>
    <scope>NUCLEOTIDE SEQUENCE</scope>
    <source>
        <strain evidence="3">ARSEF 373</strain>
    </source>
</reference>
<feature type="compositionally biased region" description="Basic residues" evidence="1">
    <location>
        <begin position="647"/>
        <end position="667"/>
    </location>
</feature>
<protein>
    <recommendedName>
        <fullName evidence="2">G-patch domain-containing protein</fullName>
    </recommendedName>
</protein>
<dbReference type="PROSITE" id="PS50174">
    <property type="entry name" value="G_PATCH"/>
    <property type="match status" value="1"/>
</dbReference>
<feature type="compositionally biased region" description="Basic residues" evidence="1">
    <location>
        <begin position="706"/>
        <end position="723"/>
    </location>
</feature>
<dbReference type="PANTHER" id="PTHR13384:SF19">
    <property type="entry name" value="G PATCH DOMAIN-CONTAINING PROTEIN 1"/>
    <property type="match status" value="1"/>
</dbReference>
<evidence type="ECO:0000313" key="4">
    <source>
        <dbReference type="Proteomes" id="UP001146120"/>
    </source>
</evidence>
<evidence type="ECO:0000259" key="2">
    <source>
        <dbReference type="PROSITE" id="PS50174"/>
    </source>
</evidence>
<dbReference type="EMBL" id="DAKRPA010000004">
    <property type="protein sequence ID" value="DBA04951.1"/>
    <property type="molecule type" value="Genomic_DNA"/>
</dbReference>
<evidence type="ECO:0000256" key="1">
    <source>
        <dbReference type="SAM" id="MobiDB-lite"/>
    </source>
</evidence>
<dbReference type="GO" id="GO:0005634">
    <property type="term" value="C:nucleus"/>
    <property type="evidence" value="ECO:0007669"/>
    <property type="project" value="TreeGrafter"/>
</dbReference>
<dbReference type="InterPro" id="IPR000467">
    <property type="entry name" value="G_patch_dom"/>
</dbReference>
<dbReference type="GO" id="GO:0003723">
    <property type="term" value="F:RNA binding"/>
    <property type="evidence" value="ECO:0007669"/>
    <property type="project" value="TreeGrafter"/>
</dbReference>
<keyword evidence="4" id="KW-1185">Reference proteome</keyword>
<reference evidence="3" key="1">
    <citation type="submission" date="2022-11" db="EMBL/GenBank/DDBJ databases">
        <authorList>
            <person name="Morgan W.R."/>
            <person name="Tartar A."/>
        </authorList>
    </citation>
    <scope>NUCLEOTIDE SEQUENCE</scope>
    <source>
        <strain evidence="3">ARSEF 373</strain>
    </source>
</reference>
<dbReference type="GO" id="GO:0006397">
    <property type="term" value="P:mRNA processing"/>
    <property type="evidence" value="ECO:0007669"/>
    <property type="project" value="InterPro"/>
</dbReference>
<evidence type="ECO:0000313" key="3">
    <source>
        <dbReference type="EMBL" id="DBA04951.1"/>
    </source>
</evidence>
<dbReference type="InterPro" id="IPR011666">
    <property type="entry name" value="DUF1604"/>
</dbReference>
<proteinExistence type="predicted"/>
<dbReference type="AlphaFoldDB" id="A0AAV2ZFZ7"/>
<dbReference type="Pfam" id="PF01585">
    <property type="entry name" value="G-patch"/>
    <property type="match status" value="1"/>
</dbReference>
<dbReference type="PANTHER" id="PTHR13384">
    <property type="entry name" value="G PATCH DOMAIN-CONTAINING PROTEIN 1"/>
    <property type="match status" value="1"/>
</dbReference>
<feature type="compositionally biased region" description="Polar residues" evidence="1">
    <location>
        <begin position="608"/>
        <end position="618"/>
    </location>
</feature>
<comment type="caution">
    <text evidence="3">The sequence shown here is derived from an EMBL/GenBank/DDBJ whole genome shotgun (WGS) entry which is preliminary data.</text>
</comment>
<feature type="region of interest" description="Disordered" evidence="1">
    <location>
        <begin position="409"/>
        <end position="429"/>
    </location>
</feature>
<sequence>MAGKGGGWNQKVTDEQGRRRFHGAFTGGYSAGYFNTVGSKEGWQPKTFSSSRHDRASTAQLQQRAEDFMDEEDDPLLGKRLESTEKYDTAQLSARDKLRLMAEQSERAARQAVIPAFQLPDELVLPTNSSIGAQLLNRMGWKEGQAIGPRVRRRKLETRFNAKDQDEAASDDEDVYVPPRNSISQNAFPTQKLDVYGAGFDPYVNAPEFMRHQQQREQKQAQKAGVRQVVTFGDAMKATTGSNMITTGYGLGALEDNDDIDVYGTESRNDFDTEIAPLTYSEVKRLDSAAQESKKQRTKHKSLAAALCTDGRPALAGFELSTPEQPPTSVCTRLEVPKTFERRHRFDDNEEAKYLQLYKQINFSTGKDGRSSLVTAKQRAALLNGTSGGSVFDLIDPAQREKITNAVSAARSNTKSANTAADASKPPSDVESFRANISAAIAKRFVSAKASTNDETKEGSLTSARLKKSYRTEDLWCPHTLLCKRFRVKCLGSTIGHNSGESDKEDRRDLFDKEIAPHLVAASNQKFTEVPARKDGLQDEDDLPPLPVVEKPSSTLLKSIFEPSDESGPEEDSSDEEKDENLEKDELVESVPDAVGAPNHPVLAASVSVASGNPQQPLGATATADDSKVDEDSSSFDASSDSEVVKSPKHKKESKKSKKKKSKKSHRSSKDKDQKKHKRESKSSYKKSSRRKRSRSRSRERERHSSRPRTRSRSHSPHKRSRR</sequence>
<feature type="region of interest" description="Disordered" evidence="1">
    <location>
        <begin position="522"/>
        <end position="723"/>
    </location>
</feature>
<accession>A0AAV2ZFZ7</accession>
<feature type="compositionally biased region" description="Basic residues" evidence="1">
    <location>
        <begin position="675"/>
        <end position="696"/>
    </location>
</feature>
<dbReference type="Proteomes" id="UP001146120">
    <property type="component" value="Unassembled WGS sequence"/>
</dbReference>
<feature type="region of interest" description="Disordered" evidence="1">
    <location>
        <begin position="42"/>
        <end position="72"/>
    </location>
</feature>
<name>A0AAV2ZFZ7_9STRA</name>
<feature type="domain" description="G-patch" evidence="2">
    <location>
        <begin position="128"/>
        <end position="148"/>
    </location>
</feature>
<feature type="compositionally biased region" description="Polar residues" evidence="1">
    <location>
        <begin position="409"/>
        <end position="421"/>
    </location>
</feature>
<organism evidence="3 4">
    <name type="scientific">Lagenidium giganteum</name>
    <dbReference type="NCBI Taxonomy" id="4803"/>
    <lineage>
        <taxon>Eukaryota</taxon>
        <taxon>Sar</taxon>
        <taxon>Stramenopiles</taxon>
        <taxon>Oomycota</taxon>
        <taxon>Peronosporomycetes</taxon>
        <taxon>Pythiales</taxon>
        <taxon>Pythiaceae</taxon>
    </lineage>
</organism>
<feature type="compositionally biased region" description="Acidic residues" evidence="1">
    <location>
        <begin position="563"/>
        <end position="588"/>
    </location>
</feature>
<dbReference type="Pfam" id="PF07713">
    <property type="entry name" value="DUF1604"/>
    <property type="match status" value="1"/>
</dbReference>
<feature type="region of interest" description="Disordered" evidence="1">
    <location>
        <begin position="159"/>
        <end position="183"/>
    </location>
</feature>
<gene>
    <name evidence="3" type="ORF">N0F65_006953</name>
</gene>